<keyword evidence="6 8" id="KW-0472">Membrane</keyword>
<evidence type="ECO:0000256" key="3">
    <source>
        <dbReference type="ARBA" id="ARBA00022448"/>
    </source>
</evidence>
<feature type="compositionally biased region" description="Basic and acidic residues" evidence="7">
    <location>
        <begin position="205"/>
        <end position="219"/>
    </location>
</feature>
<evidence type="ECO:0000259" key="9">
    <source>
        <dbReference type="Pfam" id="PF01699"/>
    </source>
</evidence>
<evidence type="ECO:0000256" key="2">
    <source>
        <dbReference type="ARBA" id="ARBA00008170"/>
    </source>
</evidence>
<dbReference type="Proteomes" id="UP000094389">
    <property type="component" value="Unassembled WGS sequence"/>
</dbReference>
<keyword evidence="4 8" id="KW-0812">Transmembrane</keyword>
<dbReference type="OrthoDB" id="407410at2759"/>
<dbReference type="Gene3D" id="1.20.1420.30">
    <property type="entry name" value="NCX, central ion-binding region"/>
    <property type="match status" value="2"/>
</dbReference>
<feature type="transmembrane region" description="Helical" evidence="8">
    <location>
        <begin position="334"/>
        <end position="356"/>
    </location>
</feature>
<evidence type="ECO:0000256" key="1">
    <source>
        <dbReference type="ARBA" id="ARBA00004141"/>
    </source>
</evidence>
<dbReference type="PANTHER" id="PTHR12266">
    <property type="entry name" value="NA+/CA2+ K+ INDEPENDENT EXCHANGER"/>
    <property type="match status" value="1"/>
</dbReference>
<dbReference type="GO" id="GO:0016020">
    <property type="term" value="C:membrane"/>
    <property type="evidence" value="ECO:0007669"/>
    <property type="project" value="UniProtKB-SubCell"/>
</dbReference>
<feature type="transmembrane region" description="Helical" evidence="8">
    <location>
        <begin position="416"/>
        <end position="436"/>
    </location>
</feature>
<dbReference type="GO" id="GO:0008324">
    <property type="term" value="F:monoatomic cation transmembrane transporter activity"/>
    <property type="evidence" value="ECO:0007669"/>
    <property type="project" value="TreeGrafter"/>
</dbReference>
<feature type="transmembrane region" description="Helical" evidence="8">
    <location>
        <begin position="456"/>
        <end position="473"/>
    </location>
</feature>
<accession>A0A1E4S1S0</accession>
<dbReference type="InterPro" id="IPR051359">
    <property type="entry name" value="CaCA_antiporter"/>
</dbReference>
<feature type="region of interest" description="Disordered" evidence="7">
    <location>
        <begin position="200"/>
        <end position="219"/>
    </location>
</feature>
<keyword evidence="11" id="KW-1185">Reference proteome</keyword>
<name>A0A1E4S1S0_CYBJN</name>
<feature type="transmembrane region" description="Helical" evidence="8">
    <location>
        <begin position="56"/>
        <end position="73"/>
    </location>
</feature>
<comment type="subcellular location">
    <subcellularLocation>
        <location evidence="1">Membrane</location>
        <topology evidence="1">Multi-pass membrane protein</topology>
    </subcellularLocation>
</comment>
<feature type="domain" description="Sodium/calcium exchanger membrane region" evidence="9">
    <location>
        <begin position="383"/>
        <end position="531"/>
    </location>
</feature>
<proteinExistence type="inferred from homology"/>
<reference evidence="10 11" key="1">
    <citation type="journal article" date="2016" name="Proc. Natl. Acad. Sci. U.S.A.">
        <title>Comparative genomics of biotechnologically important yeasts.</title>
        <authorList>
            <person name="Riley R."/>
            <person name="Haridas S."/>
            <person name="Wolfe K.H."/>
            <person name="Lopes M.R."/>
            <person name="Hittinger C.T."/>
            <person name="Goeker M."/>
            <person name="Salamov A.A."/>
            <person name="Wisecaver J.H."/>
            <person name="Long T.M."/>
            <person name="Calvey C.H."/>
            <person name="Aerts A.L."/>
            <person name="Barry K.W."/>
            <person name="Choi C."/>
            <person name="Clum A."/>
            <person name="Coughlan A.Y."/>
            <person name="Deshpande S."/>
            <person name="Douglass A.P."/>
            <person name="Hanson S.J."/>
            <person name="Klenk H.-P."/>
            <person name="LaButti K.M."/>
            <person name="Lapidus A."/>
            <person name="Lindquist E.A."/>
            <person name="Lipzen A.M."/>
            <person name="Meier-Kolthoff J.P."/>
            <person name="Ohm R.A."/>
            <person name="Otillar R.P."/>
            <person name="Pangilinan J.L."/>
            <person name="Peng Y."/>
            <person name="Rokas A."/>
            <person name="Rosa C.A."/>
            <person name="Scheuner C."/>
            <person name="Sibirny A.A."/>
            <person name="Slot J.C."/>
            <person name="Stielow J.B."/>
            <person name="Sun H."/>
            <person name="Kurtzman C.P."/>
            <person name="Blackwell M."/>
            <person name="Grigoriev I.V."/>
            <person name="Jeffries T.W."/>
        </authorList>
    </citation>
    <scope>NUCLEOTIDE SEQUENCE [LARGE SCALE GENOMIC DNA]</scope>
    <source>
        <strain evidence="11">ATCC 18201 / CBS 1600 / BCRC 20928 / JCM 3617 / NBRC 0987 / NRRL Y-1542</strain>
    </source>
</reference>
<gene>
    <name evidence="10" type="ORF">CYBJADRAFT_167962</name>
</gene>
<feature type="transmembrane region" description="Helical" evidence="8">
    <location>
        <begin position="32"/>
        <end position="49"/>
    </location>
</feature>
<comment type="similarity">
    <text evidence="2">Belongs to the Ca(2+):cation antiporter (CaCA) (TC 2.A.19) family.</text>
</comment>
<dbReference type="EMBL" id="KV453931">
    <property type="protein sequence ID" value="ODV73400.1"/>
    <property type="molecule type" value="Genomic_DNA"/>
</dbReference>
<dbReference type="GO" id="GO:0006874">
    <property type="term" value="P:intracellular calcium ion homeostasis"/>
    <property type="evidence" value="ECO:0007669"/>
    <property type="project" value="TreeGrafter"/>
</dbReference>
<dbReference type="RefSeq" id="XP_020070439.1">
    <property type="nucleotide sequence ID" value="XM_020215157.1"/>
</dbReference>
<dbReference type="GeneID" id="30989553"/>
<keyword evidence="3" id="KW-0813">Transport</keyword>
<dbReference type="Pfam" id="PF01699">
    <property type="entry name" value="Na_Ca_ex"/>
    <property type="match status" value="2"/>
</dbReference>
<evidence type="ECO:0000256" key="8">
    <source>
        <dbReference type="SAM" id="Phobius"/>
    </source>
</evidence>
<evidence type="ECO:0000256" key="6">
    <source>
        <dbReference type="ARBA" id="ARBA00023136"/>
    </source>
</evidence>
<dbReference type="PANTHER" id="PTHR12266:SF0">
    <property type="entry name" value="MITOCHONDRIAL SODIUM_CALCIUM EXCHANGER PROTEIN"/>
    <property type="match status" value="1"/>
</dbReference>
<dbReference type="OMA" id="SANFVIC"/>
<sequence>MGSANFVICFVIGAMGLLRPFKVHHHEFMKDLYSFLSFIILALVLIADAKLWNGECALMVIAYIAYVIYTIVFTNEGKEYEVEGDDEHHVLVPNSDTLSPPLDTIIAESIKSGDLDLDVDRIRNSQKLSVFQAQRVWRALSPANSPSRTGSPSISRSVSEQFQSSKRFYTFPEMAMSDDATNYYPKIVSPTPLPAPQITVTEASEDSHGSEEPHGLNEAHEHEGLHVLNEANEAEESRELNEGHETDLSYEPLAERVDETNDDHSTISSVMIEISGDYPWRFLLEPFVDEPITTFNIISAPIVILFNVMIPTYPEKCTESPRLYESELNLRKRLMYFQLFTSPFLLSFLLFPHLTLTPRLLNSMALVLINVPLNHYASVTLPLTGFVLSIVTIMSLSSVLIPILKNIGVIFQISESLLGLTILALGNSVGDLISNLTLARLNLSVIGVNACFGSPLLYILLGIGVNGLVVNVRKGAPYMPIQVDSHFKVSSIGLVTMLCFYAIYIPLNRWWIDRRVGVIGITWWCLITAVNVYFEIKR</sequence>
<evidence type="ECO:0000256" key="5">
    <source>
        <dbReference type="ARBA" id="ARBA00022989"/>
    </source>
</evidence>
<dbReference type="InterPro" id="IPR004837">
    <property type="entry name" value="NaCa_Exmemb"/>
</dbReference>
<organism evidence="10 11">
    <name type="scientific">Cyberlindnera jadinii (strain ATCC 18201 / CBS 1600 / BCRC 20928 / JCM 3617 / NBRC 0987 / NRRL Y-1542)</name>
    <name type="common">Torula yeast</name>
    <name type="synonym">Candida utilis</name>
    <dbReference type="NCBI Taxonomy" id="983966"/>
    <lineage>
        <taxon>Eukaryota</taxon>
        <taxon>Fungi</taxon>
        <taxon>Dikarya</taxon>
        <taxon>Ascomycota</taxon>
        <taxon>Saccharomycotina</taxon>
        <taxon>Saccharomycetes</taxon>
        <taxon>Phaffomycetales</taxon>
        <taxon>Phaffomycetaceae</taxon>
        <taxon>Cyberlindnera</taxon>
    </lineage>
</organism>
<keyword evidence="5 8" id="KW-1133">Transmembrane helix</keyword>
<protein>
    <recommendedName>
        <fullName evidence="9">Sodium/calcium exchanger membrane region domain-containing protein</fullName>
    </recommendedName>
</protein>
<evidence type="ECO:0000256" key="7">
    <source>
        <dbReference type="SAM" id="MobiDB-lite"/>
    </source>
</evidence>
<feature type="transmembrane region" description="Helical" evidence="8">
    <location>
        <begin position="376"/>
        <end position="404"/>
    </location>
</feature>
<dbReference type="AlphaFoldDB" id="A0A1E4S1S0"/>
<evidence type="ECO:0000313" key="10">
    <source>
        <dbReference type="EMBL" id="ODV73400.1"/>
    </source>
</evidence>
<evidence type="ECO:0000313" key="11">
    <source>
        <dbReference type="Proteomes" id="UP000094389"/>
    </source>
</evidence>
<feature type="transmembrane region" description="Helical" evidence="8">
    <location>
        <begin position="485"/>
        <end position="504"/>
    </location>
</feature>
<dbReference type="InterPro" id="IPR044880">
    <property type="entry name" value="NCX_ion-bd_dom_sf"/>
</dbReference>
<dbReference type="STRING" id="983966.A0A1E4S1S0"/>
<feature type="domain" description="Sodium/calcium exchanger membrane region" evidence="9">
    <location>
        <begin position="2"/>
        <end position="71"/>
    </location>
</feature>
<evidence type="ECO:0000256" key="4">
    <source>
        <dbReference type="ARBA" id="ARBA00022692"/>
    </source>
</evidence>
<feature type="transmembrane region" description="Helical" evidence="8">
    <location>
        <begin position="516"/>
        <end position="534"/>
    </location>
</feature>